<gene>
    <name evidence="1" type="ORF">Goshw_021320</name>
</gene>
<dbReference type="SUPFAM" id="SSF55826">
    <property type="entry name" value="YbaK/ProRS associated domain"/>
    <property type="match status" value="1"/>
</dbReference>
<comment type="caution">
    <text evidence="1">The sequence shown here is derived from an EMBL/GenBank/DDBJ whole genome shotgun (WGS) entry which is preliminary data.</text>
</comment>
<evidence type="ECO:0000313" key="1">
    <source>
        <dbReference type="EMBL" id="MBA0863455.1"/>
    </source>
</evidence>
<dbReference type="AlphaFoldDB" id="A0A7J9LXC1"/>
<dbReference type="CDD" id="cd04332">
    <property type="entry name" value="YbaK_like"/>
    <property type="match status" value="1"/>
</dbReference>
<proteinExistence type="predicted"/>
<name>A0A7J9LXC1_GOSSC</name>
<accession>A0A7J9LXC1</accession>
<organism evidence="1 2">
    <name type="scientific">Gossypium schwendimanii</name>
    <name type="common">Cotton</name>
    <dbReference type="NCBI Taxonomy" id="34291"/>
    <lineage>
        <taxon>Eukaryota</taxon>
        <taxon>Viridiplantae</taxon>
        <taxon>Streptophyta</taxon>
        <taxon>Embryophyta</taxon>
        <taxon>Tracheophyta</taxon>
        <taxon>Spermatophyta</taxon>
        <taxon>Magnoliopsida</taxon>
        <taxon>eudicotyledons</taxon>
        <taxon>Gunneridae</taxon>
        <taxon>Pentapetalae</taxon>
        <taxon>rosids</taxon>
        <taxon>malvids</taxon>
        <taxon>Malvales</taxon>
        <taxon>Malvaceae</taxon>
        <taxon>Malvoideae</taxon>
        <taxon>Gossypium</taxon>
    </lineage>
</organism>
<dbReference type="EMBL" id="JABFAF010000008">
    <property type="protein sequence ID" value="MBA0863455.1"/>
    <property type="molecule type" value="Genomic_DNA"/>
</dbReference>
<reference evidence="1 2" key="1">
    <citation type="journal article" date="2019" name="Genome Biol. Evol.">
        <title>Insights into the evolution of the New World diploid cottons (Gossypium, subgenus Houzingenia) based on genome sequencing.</title>
        <authorList>
            <person name="Grover C.E."/>
            <person name="Arick M.A. 2nd"/>
            <person name="Thrash A."/>
            <person name="Conover J.L."/>
            <person name="Sanders W.S."/>
            <person name="Peterson D.G."/>
            <person name="Frelichowski J.E."/>
            <person name="Scheffler J.A."/>
            <person name="Scheffler B.E."/>
            <person name="Wendel J.F."/>
        </authorList>
    </citation>
    <scope>NUCLEOTIDE SEQUENCE [LARGE SCALE GENOMIC DNA]</scope>
    <source>
        <strain evidence="1">1</strain>
        <tissue evidence="1">Leaf</tissue>
    </source>
</reference>
<keyword evidence="2" id="KW-1185">Reference proteome</keyword>
<dbReference type="GO" id="GO:0002161">
    <property type="term" value="F:aminoacyl-tRNA deacylase activity"/>
    <property type="evidence" value="ECO:0007669"/>
    <property type="project" value="InterPro"/>
</dbReference>
<dbReference type="Proteomes" id="UP000593576">
    <property type="component" value="Unassembled WGS sequence"/>
</dbReference>
<protein>
    <recommendedName>
        <fullName evidence="3">YbaK/aminoacyl-tRNA synthetase-associated domain-containing protein</fullName>
    </recommendedName>
</protein>
<dbReference type="PANTHER" id="PTHR30411:SF4">
    <property type="entry name" value="YBAK_AMINOACYL-TRNA SYNTHETASE-ASSOCIATED DOMAIN-CONTAINING PROTEIN"/>
    <property type="match status" value="1"/>
</dbReference>
<sequence>MEAALAEIERVQLQILRRISKLELSHLPQNAEPIPSSSPLTNGDASSDVEACLSNILRSNGVNDFIFKRVASDYYDWPLESRRDVLGAASVHHLCKSIVLVNTQAPSNVIDCSDRNNSKYYVVVVQYTARFNAETVKNFLYTLNNGKISKKKFNLRLAPEETSIKLTGYEHNAVTCIGMQTDIPVSALYANLYSSPLRSLSFCRKSTWGPEVILDEAIVKLDPDFFWLGGGEVDLKLGIRTSEFINFVKPFIVSCSGT</sequence>
<dbReference type="OrthoDB" id="1058301at2759"/>
<dbReference type="InterPro" id="IPR036754">
    <property type="entry name" value="YbaK/aa-tRNA-synt-asso_dom_sf"/>
</dbReference>
<evidence type="ECO:0008006" key="3">
    <source>
        <dbReference type="Google" id="ProtNLM"/>
    </source>
</evidence>
<dbReference type="Gene3D" id="3.90.960.10">
    <property type="entry name" value="YbaK/aminoacyl-tRNA synthetase-associated domain"/>
    <property type="match status" value="2"/>
</dbReference>
<dbReference type="PANTHER" id="PTHR30411">
    <property type="entry name" value="CYTOPLASMIC PROTEIN"/>
    <property type="match status" value="1"/>
</dbReference>
<evidence type="ECO:0000313" key="2">
    <source>
        <dbReference type="Proteomes" id="UP000593576"/>
    </source>
</evidence>